<name>A0ABQ0F0Y4_APOSI</name>
<protein>
    <submittedName>
        <fullName evidence="1">Uncharacterized protein</fullName>
    </submittedName>
</protein>
<reference evidence="1 2" key="1">
    <citation type="submission" date="2024-08" db="EMBL/GenBank/DDBJ databases">
        <title>The draft genome of Apodemus speciosus.</title>
        <authorList>
            <person name="Nabeshima K."/>
            <person name="Suzuki S."/>
            <person name="Onuma M."/>
        </authorList>
    </citation>
    <scope>NUCLEOTIDE SEQUENCE [LARGE SCALE GENOMIC DNA]</scope>
    <source>
        <strain evidence="1">IB14-021</strain>
    </source>
</reference>
<evidence type="ECO:0000313" key="2">
    <source>
        <dbReference type="Proteomes" id="UP001623349"/>
    </source>
</evidence>
<sequence length="45" mass="4624">MRSSSVSGIAERLCGGCSVCVCGGWQKSDSATVANVDFSDVGIHF</sequence>
<accession>A0ABQ0F0Y4</accession>
<evidence type="ECO:0000313" key="1">
    <source>
        <dbReference type="EMBL" id="GAB1292775.1"/>
    </source>
</evidence>
<gene>
    <name evidence="1" type="ORF">APTSU1_000800600</name>
</gene>
<comment type="caution">
    <text evidence="1">The sequence shown here is derived from an EMBL/GenBank/DDBJ whole genome shotgun (WGS) entry which is preliminary data.</text>
</comment>
<dbReference type="EMBL" id="BAAFST010000007">
    <property type="protein sequence ID" value="GAB1292775.1"/>
    <property type="molecule type" value="Genomic_DNA"/>
</dbReference>
<keyword evidence="2" id="KW-1185">Reference proteome</keyword>
<proteinExistence type="predicted"/>
<organism evidence="1 2">
    <name type="scientific">Apodemus speciosus</name>
    <name type="common">Large Japanese field mouse</name>
    <dbReference type="NCBI Taxonomy" id="105296"/>
    <lineage>
        <taxon>Eukaryota</taxon>
        <taxon>Metazoa</taxon>
        <taxon>Chordata</taxon>
        <taxon>Craniata</taxon>
        <taxon>Vertebrata</taxon>
        <taxon>Euteleostomi</taxon>
        <taxon>Mammalia</taxon>
        <taxon>Eutheria</taxon>
        <taxon>Euarchontoglires</taxon>
        <taxon>Glires</taxon>
        <taxon>Rodentia</taxon>
        <taxon>Myomorpha</taxon>
        <taxon>Muroidea</taxon>
        <taxon>Muridae</taxon>
        <taxon>Murinae</taxon>
        <taxon>Apodemus</taxon>
    </lineage>
</organism>
<dbReference type="Proteomes" id="UP001623349">
    <property type="component" value="Unassembled WGS sequence"/>
</dbReference>